<reference evidence="1 2" key="1">
    <citation type="submission" date="2018-05" db="EMBL/GenBank/DDBJ databases">
        <title>Complete genome sequence of Arcticibacterium luteifluviistationis SM1504T, a cytophagaceae bacterium isolated from Arctic surface seawater.</title>
        <authorList>
            <person name="Li Y."/>
            <person name="Qin Q.-L."/>
        </authorList>
    </citation>
    <scope>NUCLEOTIDE SEQUENCE [LARGE SCALE GENOMIC DNA]</scope>
    <source>
        <strain evidence="1 2">SM1504</strain>
    </source>
</reference>
<keyword evidence="2" id="KW-1185">Reference proteome</keyword>
<dbReference type="Proteomes" id="UP000249873">
    <property type="component" value="Chromosome"/>
</dbReference>
<dbReference type="OrthoDB" id="9763354at2"/>
<dbReference type="InterPro" id="IPR019734">
    <property type="entry name" value="TPR_rpt"/>
</dbReference>
<dbReference type="AlphaFoldDB" id="A0A2Z4GFD6"/>
<protein>
    <submittedName>
        <fullName evidence="1">Uncharacterized protein</fullName>
    </submittedName>
</protein>
<accession>A0A2Z4GFD6</accession>
<gene>
    <name evidence="1" type="ORF">DJ013_16875</name>
</gene>
<evidence type="ECO:0000313" key="2">
    <source>
        <dbReference type="Proteomes" id="UP000249873"/>
    </source>
</evidence>
<dbReference type="Gene3D" id="1.25.40.10">
    <property type="entry name" value="Tetratricopeptide repeat domain"/>
    <property type="match status" value="3"/>
</dbReference>
<sequence length="599" mass="69811">MNRFIGLIIIMMSVAAAHGQTLELGNEYYNKGEYEKAAEVFDKLSKKKENGRLIHDNYINSLIRLKQFDKAKDFLRQEIKTYPDVVVYEADLAYLIEVSGDQAGADRAYGELIDKASEKDSYVYQLQNFFYKTNKIDLLIDMLLKSRLRSKSDDKHNIHLARAYLFAGKKNMMLEEVFSYGIKHKNSDYVERTIQDNIKEDKEVEMLERLLYTKIQDNPDEIYYNEILIWHFVQQKEFSRAFTQARALDRRLELGGRKVFELAGLAYSNNQFRDASRMYQYVMNEYPSGDFYPYARRWNIQCREQLVKNTFPIEETEILELIDQYKVLIKDLGLTPKTIDALRNMALLYAFYLDDQERAVEVLEMAISEAGSNIKFKDQCKLDLGDIYILKEEPWESTLLYMQVEKSQKEDFLGEMAKLKNAKLHYYTGEFELSKDILNILKKATTREIANDAMQLSLLIQDNLGLDTTDAAISAYAAVDLLLFQNRNEEALLKLDSLFEVYKAHSLADEILWLRANTNFKLDRVDAAISDLNVLLANYKYDILADDALYKLAKIYDEKLGDNTKSMALYRQILTDFPGSIFGADSRKRFRELRGDFVY</sequence>
<dbReference type="Pfam" id="PF13174">
    <property type="entry name" value="TPR_6"/>
    <property type="match status" value="1"/>
</dbReference>
<proteinExistence type="predicted"/>
<organism evidence="1 2">
    <name type="scientific">Arcticibacterium luteifluviistationis</name>
    <dbReference type="NCBI Taxonomy" id="1784714"/>
    <lineage>
        <taxon>Bacteria</taxon>
        <taxon>Pseudomonadati</taxon>
        <taxon>Bacteroidota</taxon>
        <taxon>Cytophagia</taxon>
        <taxon>Cytophagales</taxon>
        <taxon>Leadbetterellaceae</taxon>
        <taxon>Arcticibacterium</taxon>
    </lineage>
</organism>
<dbReference type="InterPro" id="IPR011990">
    <property type="entry name" value="TPR-like_helical_dom_sf"/>
</dbReference>
<name>A0A2Z4GFD6_9BACT</name>
<dbReference type="EMBL" id="CP029480">
    <property type="protein sequence ID" value="AWV99755.1"/>
    <property type="molecule type" value="Genomic_DNA"/>
</dbReference>
<dbReference type="Pfam" id="PF13432">
    <property type="entry name" value="TPR_16"/>
    <property type="match status" value="1"/>
</dbReference>
<dbReference type="KEGG" id="als:DJ013_16875"/>
<dbReference type="RefSeq" id="WP_111373123.1">
    <property type="nucleotide sequence ID" value="NZ_CP029480.1"/>
</dbReference>
<dbReference type="SUPFAM" id="SSF48452">
    <property type="entry name" value="TPR-like"/>
    <property type="match status" value="2"/>
</dbReference>
<evidence type="ECO:0000313" key="1">
    <source>
        <dbReference type="EMBL" id="AWV99755.1"/>
    </source>
</evidence>